<evidence type="ECO:0000256" key="22">
    <source>
        <dbReference type="ARBA" id="ARBA00070349"/>
    </source>
</evidence>
<dbReference type="InterPro" id="IPR003597">
    <property type="entry name" value="Ig_C1-set"/>
</dbReference>
<evidence type="ECO:0000256" key="31">
    <source>
        <dbReference type="PROSITE-ProRule" id="PRU00206"/>
    </source>
</evidence>
<dbReference type="Pfam" id="PF07654">
    <property type="entry name" value="C1-set"/>
    <property type="match status" value="1"/>
</dbReference>
<keyword evidence="16" id="KW-0675">Receptor</keyword>
<evidence type="ECO:0000256" key="8">
    <source>
        <dbReference type="ARBA" id="ARBA00022737"/>
    </source>
</evidence>
<dbReference type="GO" id="GO:0045582">
    <property type="term" value="P:positive regulation of T cell differentiation"/>
    <property type="evidence" value="ECO:0007669"/>
    <property type="project" value="InterPro"/>
</dbReference>
<dbReference type="InterPro" id="IPR001368">
    <property type="entry name" value="TNFR/NGFR_Cys_rich_reg"/>
</dbReference>
<dbReference type="FunFam" id="2.10.50.10:FF:000033">
    <property type="entry name" value="CD27 molecule"/>
    <property type="match status" value="1"/>
</dbReference>
<evidence type="ECO:0000256" key="26">
    <source>
        <dbReference type="ARBA" id="ARBA00080386"/>
    </source>
</evidence>
<comment type="function">
    <text evidence="19">Costimulatory immune-checkpoint receptor expressed at the surface of T-cells, NK-cells and B-cells which binds to and is activated by its ligand CD70/CD27L expressed by B-cells. The CD70-CD27 signaling pathway mediates antigen-specific T-cell activation and expansion which in turn provides immune surveillance of B-cells. Mechanistically, CD70 ligation activates the TRAF2-PTPN6 axis that subsequently inhibits LCK phosphorylation to promote phenotypic and transcriptional adaptations of T-cell memory. In addition, activation by CD70 on early progenitor cells provides a negative feedback signal to leukocyte differentiation during immune activation and thus modulates hematopoiesis. Negatively regulates the function of Th2 lymphocytes in the adipose tissue.</text>
</comment>
<feature type="domain" description="Ig-like" evidence="36">
    <location>
        <begin position="653"/>
        <end position="743"/>
    </location>
</feature>
<comment type="subunit">
    <text evidence="30">Interacts with peptide-free HLA-A*02-B2M complexes or those loaded with low affinity peptides, likely facilitating peptide exchange onto higher affinity peptides. Interacts with MR1 in a ligand-independent way; this interaction may stabilize MR1 pool and facilitate ligand loading and dissociation.</text>
</comment>
<dbReference type="InterPro" id="IPR036179">
    <property type="entry name" value="Ig-like_dom_sf"/>
</dbReference>
<feature type="domain" description="TNFR-Cys" evidence="35">
    <location>
        <begin position="64"/>
        <end position="104"/>
    </location>
</feature>
<dbReference type="InterPro" id="IPR013783">
    <property type="entry name" value="Ig-like_fold"/>
</dbReference>
<dbReference type="PROSITE" id="PS50835">
    <property type="entry name" value="IG_LIKE"/>
    <property type="match status" value="2"/>
</dbReference>
<gene>
    <name evidence="37" type="ORF">EI555_018174</name>
</gene>
<feature type="repeat" description="TNFR-Cys" evidence="31">
    <location>
        <begin position="26"/>
        <end position="62"/>
    </location>
</feature>
<dbReference type="InterPro" id="IPR003006">
    <property type="entry name" value="Ig/MHC_CS"/>
</dbReference>
<comment type="subunit">
    <text evidence="21">Homodimer. Interacts with SIVA1; may play a role in apoptosis through association with SIVA1. Interacts with TRAF2. Interacts ith PTPN6.</text>
</comment>
<dbReference type="FunFam" id="2.60.40.10:FF:001475">
    <property type="entry name" value="TAP binding protein-like variant"/>
    <property type="match status" value="1"/>
</dbReference>
<evidence type="ECO:0000313" key="38">
    <source>
        <dbReference type="Proteomes" id="UP000308365"/>
    </source>
</evidence>
<dbReference type="GO" id="GO:0045579">
    <property type="term" value="P:positive regulation of B cell differentiation"/>
    <property type="evidence" value="ECO:0007669"/>
    <property type="project" value="InterPro"/>
</dbReference>
<organism evidence="37 38">
    <name type="scientific">Monodon monoceros</name>
    <name type="common">Narwhal</name>
    <name type="synonym">Ceratodon monodon</name>
    <dbReference type="NCBI Taxonomy" id="40151"/>
    <lineage>
        <taxon>Eukaryota</taxon>
        <taxon>Metazoa</taxon>
        <taxon>Chordata</taxon>
        <taxon>Craniata</taxon>
        <taxon>Vertebrata</taxon>
        <taxon>Euteleostomi</taxon>
        <taxon>Mammalia</taxon>
        <taxon>Eutheria</taxon>
        <taxon>Laurasiatheria</taxon>
        <taxon>Artiodactyla</taxon>
        <taxon>Whippomorpha</taxon>
        <taxon>Cetacea</taxon>
        <taxon>Odontoceti</taxon>
        <taxon>Monodontidae</taxon>
        <taxon>Monodon</taxon>
    </lineage>
</organism>
<name>A0A4U1FSH5_MONMO</name>
<dbReference type="GO" id="GO:0009897">
    <property type="term" value="C:external side of plasma membrane"/>
    <property type="evidence" value="ECO:0007669"/>
    <property type="project" value="TreeGrafter"/>
</dbReference>
<keyword evidence="8" id="KW-0677">Repeat</keyword>
<dbReference type="PROSITE" id="PS00290">
    <property type="entry name" value="IG_MHC"/>
    <property type="match status" value="1"/>
</dbReference>
<dbReference type="PROSITE" id="PS50050">
    <property type="entry name" value="TNFR_NGFR_2"/>
    <property type="match status" value="2"/>
</dbReference>
<evidence type="ECO:0000256" key="24">
    <source>
        <dbReference type="ARBA" id="ARBA00076047"/>
    </source>
</evidence>
<feature type="domain" description="TNFR-Cys" evidence="35">
    <location>
        <begin position="26"/>
        <end position="62"/>
    </location>
</feature>
<dbReference type="InterPro" id="IPR003599">
    <property type="entry name" value="Ig_sub"/>
</dbReference>
<evidence type="ECO:0000256" key="17">
    <source>
        <dbReference type="ARBA" id="ARBA00023180"/>
    </source>
</evidence>
<dbReference type="PANTHER" id="PTHR47496">
    <property type="entry name" value="CD27"/>
    <property type="match status" value="1"/>
</dbReference>
<dbReference type="PANTHER" id="PTHR47496:SF1">
    <property type="entry name" value="CD27 ANTIGEN"/>
    <property type="match status" value="1"/>
</dbReference>
<dbReference type="Gene3D" id="2.60.40.10">
    <property type="entry name" value="Immunoglobulins"/>
    <property type="match status" value="3"/>
</dbReference>
<feature type="region of interest" description="Disordered" evidence="32">
    <location>
        <begin position="300"/>
        <end position="352"/>
    </location>
</feature>
<proteinExistence type="predicted"/>
<comment type="caution">
    <text evidence="37">The sequence shown here is derived from an EMBL/GenBank/DDBJ whole genome shotgun (WGS) entry which is preliminary data.</text>
</comment>
<dbReference type="Gene3D" id="2.10.50.10">
    <property type="entry name" value="Tumor Necrosis Factor Receptor, subunit A, domain 2"/>
    <property type="match status" value="1"/>
</dbReference>
<dbReference type="AlphaFoldDB" id="A0A4U1FSH5"/>
<feature type="compositionally biased region" description="Low complexity" evidence="32">
    <location>
        <begin position="327"/>
        <end position="339"/>
    </location>
</feature>
<dbReference type="GO" id="GO:0043066">
    <property type="term" value="P:negative regulation of apoptotic process"/>
    <property type="evidence" value="ECO:0007669"/>
    <property type="project" value="InterPro"/>
</dbReference>
<feature type="transmembrane region" description="Helical" evidence="33">
    <location>
        <begin position="183"/>
        <end position="203"/>
    </location>
</feature>
<dbReference type="SMART" id="SM00208">
    <property type="entry name" value="TNFR"/>
    <property type="match status" value="2"/>
</dbReference>
<dbReference type="InterPro" id="IPR053126">
    <property type="entry name" value="CD27_receptor"/>
</dbReference>
<feature type="domain" description="Ig-like" evidence="36">
    <location>
        <begin position="542"/>
        <end position="646"/>
    </location>
</feature>
<evidence type="ECO:0000313" key="37">
    <source>
        <dbReference type="EMBL" id="TKC52196.1"/>
    </source>
</evidence>
<feature type="disulfide bond" evidence="31">
    <location>
        <begin position="40"/>
        <end position="53"/>
    </location>
</feature>
<evidence type="ECO:0000256" key="15">
    <source>
        <dbReference type="ARBA" id="ARBA00023157"/>
    </source>
</evidence>
<keyword evidence="6" id="KW-0053">Apoptosis</keyword>
<dbReference type="Proteomes" id="UP000308365">
    <property type="component" value="Unassembled WGS sequence"/>
</dbReference>
<keyword evidence="9" id="KW-0256">Endoplasmic reticulum</keyword>
<feature type="transmembrane region" description="Helical" evidence="33">
    <location>
        <begin position="756"/>
        <end position="775"/>
    </location>
</feature>
<evidence type="ECO:0000256" key="25">
    <source>
        <dbReference type="ARBA" id="ARBA00078292"/>
    </source>
</evidence>
<evidence type="ECO:0000256" key="6">
    <source>
        <dbReference type="ARBA" id="ARBA00022703"/>
    </source>
</evidence>
<dbReference type="SUPFAM" id="SSF57586">
    <property type="entry name" value="TNF receptor-like"/>
    <property type="match status" value="2"/>
</dbReference>
<evidence type="ECO:0000256" key="9">
    <source>
        <dbReference type="ARBA" id="ARBA00022824"/>
    </source>
</evidence>
<sequence length="793" mass="85078">MARPPPCWLWVLGPLAVLSATPASKRCPEKHYLAQGERCCQMCEPGTFLVKECDQHEKATQCDPCTPGVSFSPDHHTRPHCESCRHCNSGLLIRNCSLTANSECACPEGWQCRDKECTECVGPAQAPGPHPQPSHSPYAEEIPEARTGQHMRTLADSRWLPAPTLSTHWSPQRSLCSTDCIRIFVLLSGMFLAFTIVGALFLHQQRKYRLSKRQNSGFCTPPHHLGFASLSGTSLNLSSSIFSTLWGPPDSPPLLTSSPFTHPPPPINTPLILPLQTREKVQWRLQSLVLTAAPGRKRAVPSPFRRITENQSPLPTPEPALGGGGPSLQSSPSLHLNPPAIQGDREPAPPISALPSHRDPFVCADLGNCPVCLFETGSGEDPGERVERQWRAVDVILDCFLMGEGGHRGGFAISENMVKALLVLKQVPVPDDGSLEGLTDFQGGTLAEDDPLITFEASVNLIQIPQAEALLHADCSGKEVTCEISRYFLQARPKATVETAAWFVTNVVVSGEGPSISMVMKTLGDAENGAVLHPMLKLPLSPQGTVRTEGDNTDPSLNLRLGSSASLHCGFSMAPGLGATSGSGRLVYRWATGQGQARREGAAREPQQLPAAGDASLSLPSLTLKDEGTYICEVTTSPYRAQQIIQLDVQAAPKVLLSLASEALPPTLLCSVTGYYPLDVTVTWIREELGGAPAPVSGASFSSLRQSTAGTYSISSSLTAEPGSVGATYTCQVTHVSLEEPLGANTWVAPPEQRTAFGVLFASSLFLLALLFLGLQRRQATSPRPARTPRHSG</sequence>
<feature type="signal peptide" evidence="34">
    <location>
        <begin position="1"/>
        <end position="20"/>
    </location>
</feature>
<keyword evidence="18" id="KW-0393">Immunoglobulin domain</keyword>
<keyword evidence="17" id="KW-0325">Glycoprotein</keyword>
<evidence type="ECO:0000256" key="33">
    <source>
        <dbReference type="SAM" id="Phobius"/>
    </source>
</evidence>
<dbReference type="SUPFAM" id="SSF48726">
    <property type="entry name" value="Immunoglobulin"/>
    <property type="match status" value="2"/>
</dbReference>
<evidence type="ECO:0000256" key="4">
    <source>
        <dbReference type="ARBA" id="ARBA00022475"/>
    </source>
</evidence>
<comment type="subcellular location">
    <subcellularLocation>
        <location evidence="2">Cell membrane</location>
        <topology evidence="2">Single-pass type I membrane protein</topology>
    </subcellularLocation>
    <subcellularLocation>
        <location evidence="1">Endoplasmic reticulum membrane</location>
        <topology evidence="1">Single-pass type I membrane protein</topology>
    </subcellularLocation>
    <subcellularLocation>
        <location evidence="3">Golgi apparatus membrane</location>
        <topology evidence="3">Single-pass type I membrane protein</topology>
    </subcellularLocation>
    <subcellularLocation>
        <location evidence="20">Microsome membrane</location>
        <topology evidence="20">Single-pass type I membrane protein</topology>
    </subcellularLocation>
</comment>
<keyword evidence="13" id="KW-0333">Golgi apparatus</keyword>
<dbReference type="GO" id="GO:0002376">
    <property type="term" value="P:immune system process"/>
    <property type="evidence" value="ECO:0007669"/>
    <property type="project" value="UniProtKB-KW"/>
</dbReference>
<evidence type="ECO:0000256" key="21">
    <source>
        <dbReference type="ARBA" id="ARBA00065929"/>
    </source>
</evidence>
<evidence type="ECO:0000256" key="30">
    <source>
        <dbReference type="ARBA" id="ARBA00093566"/>
    </source>
</evidence>
<evidence type="ECO:0000256" key="10">
    <source>
        <dbReference type="ARBA" id="ARBA00022848"/>
    </source>
</evidence>
<evidence type="ECO:0000256" key="1">
    <source>
        <dbReference type="ARBA" id="ARBA00004115"/>
    </source>
</evidence>
<reference evidence="38" key="1">
    <citation type="journal article" date="2019" name="IScience">
        <title>Narwhal Genome Reveals Long-Term Low Genetic Diversity despite Current Large Abundance Size.</title>
        <authorList>
            <person name="Westbury M.V."/>
            <person name="Petersen B."/>
            <person name="Garde E."/>
            <person name="Heide-Jorgensen M.P."/>
            <person name="Lorenzen E.D."/>
        </authorList>
    </citation>
    <scope>NUCLEOTIDE SEQUENCE [LARGE SCALE GENOMIC DNA]</scope>
</reference>
<dbReference type="InterPro" id="IPR022328">
    <property type="entry name" value="TNFR_7"/>
</dbReference>
<dbReference type="GO" id="GO:0005789">
    <property type="term" value="C:endoplasmic reticulum membrane"/>
    <property type="evidence" value="ECO:0007669"/>
    <property type="project" value="UniProtKB-SubCell"/>
</dbReference>
<keyword evidence="11" id="KW-0391">Immunity</keyword>
<keyword evidence="5 33" id="KW-0812">Transmembrane</keyword>
<evidence type="ECO:0000256" key="14">
    <source>
        <dbReference type="ARBA" id="ARBA00023136"/>
    </source>
</evidence>
<dbReference type="GO" id="GO:0006915">
    <property type="term" value="P:apoptotic process"/>
    <property type="evidence" value="ECO:0007669"/>
    <property type="project" value="UniProtKB-KW"/>
</dbReference>
<feature type="chain" id="PRO_5020747823" description="CD27 antigen" evidence="34">
    <location>
        <begin position="21"/>
        <end position="793"/>
    </location>
</feature>
<keyword evidence="10" id="KW-0492">Microsome</keyword>
<keyword evidence="12 33" id="KW-1133">Transmembrane helix</keyword>
<dbReference type="InterPro" id="IPR013106">
    <property type="entry name" value="Ig_V-set"/>
</dbReference>
<evidence type="ECO:0000256" key="3">
    <source>
        <dbReference type="ARBA" id="ARBA00004614"/>
    </source>
</evidence>
<dbReference type="InterPro" id="IPR034000">
    <property type="entry name" value="TNFRSF7_N"/>
</dbReference>
<dbReference type="GO" id="GO:0160162">
    <property type="term" value="P:CD27 signaling pathway"/>
    <property type="evidence" value="ECO:0007669"/>
    <property type="project" value="UniProtKB-ARBA"/>
</dbReference>
<evidence type="ECO:0000256" key="16">
    <source>
        <dbReference type="ARBA" id="ARBA00023170"/>
    </source>
</evidence>
<accession>A0A4U1FSH5</accession>
<evidence type="ECO:0000256" key="11">
    <source>
        <dbReference type="ARBA" id="ARBA00022859"/>
    </source>
</evidence>
<dbReference type="GO" id="GO:0004888">
    <property type="term" value="F:transmembrane signaling receptor activity"/>
    <property type="evidence" value="ECO:0007669"/>
    <property type="project" value="InterPro"/>
</dbReference>
<evidence type="ECO:0000256" key="20">
    <source>
        <dbReference type="ARBA" id="ARBA00060390"/>
    </source>
</evidence>
<evidence type="ECO:0000256" key="7">
    <source>
        <dbReference type="ARBA" id="ARBA00022729"/>
    </source>
</evidence>
<evidence type="ECO:0000259" key="35">
    <source>
        <dbReference type="PROSITE" id="PS50050"/>
    </source>
</evidence>
<feature type="repeat" description="TNFR-Cys" evidence="31">
    <location>
        <begin position="64"/>
        <end position="104"/>
    </location>
</feature>
<evidence type="ECO:0000256" key="29">
    <source>
        <dbReference type="ARBA" id="ARBA00082706"/>
    </source>
</evidence>
<evidence type="ECO:0000256" key="27">
    <source>
        <dbReference type="ARBA" id="ARBA00081207"/>
    </source>
</evidence>
<dbReference type="CDD" id="cd13408">
    <property type="entry name" value="TNFRSF7"/>
    <property type="match status" value="1"/>
</dbReference>
<keyword evidence="14 33" id="KW-0472">Membrane</keyword>
<evidence type="ECO:0000256" key="34">
    <source>
        <dbReference type="SAM" id="SignalP"/>
    </source>
</evidence>
<keyword evidence="7 34" id="KW-0732">Signal</keyword>
<evidence type="ECO:0000256" key="23">
    <source>
        <dbReference type="ARBA" id="ARBA00073748"/>
    </source>
</evidence>
<dbReference type="Pfam" id="PF07686">
    <property type="entry name" value="V-set"/>
    <property type="match status" value="1"/>
</dbReference>
<protein>
    <recommendedName>
        <fullName evidence="23">CD27 antigen</fullName>
    </recommendedName>
    <alternativeName>
        <fullName evidence="28">CD27L receptor</fullName>
    </alternativeName>
    <alternativeName>
        <fullName evidence="24">T-cell activation antigen CD27</fullName>
    </alternativeName>
    <alternativeName>
        <fullName evidence="25">TAP-binding protein-like</fullName>
    </alternativeName>
    <alternativeName>
        <fullName evidence="27">TAP-binding protein-related protein</fullName>
    </alternativeName>
    <alternativeName>
        <fullName evidence="29">Tapasin-like</fullName>
    </alternativeName>
    <alternativeName>
        <fullName evidence="22">Tapasin-related protein</fullName>
    </alternativeName>
    <alternativeName>
        <fullName evidence="26">Tumor necrosis factor receptor superfamily member 7</fullName>
    </alternativeName>
</protein>
<evidence type="ECO:0000256" key="5">
    <source>
        <dbReference type="ARBA" id="ARBA00022692"/>
    </source>
</evidence>
<evidence type="ECO:0000259" key="36">
    <source>
        <dbReference type="PROSITE" id="PS50835"/>
    </source>
</evidence>
<comment type="caution">
    <text evidence="31">Lacks conserved residue(s) required for the propagation of feature annotation.</text>
</comment>
<dbReference type="SMART" id="SM00409">
    <property type="entry name" value="IG"/>
    <property type="match status" value="1"/>
</dbReference>
<dbReference type="SMART" id="SM00407">
    <property type="entry name" value="IGc1"/>
    <property type="match status" value="1"/>
</dbReference>
<evidence type="ECO:0000256" key="12">
    <source>
        <dbReference type="ARBA" id="ARBA00022989"/>
    </source>
</evidence>
<evidence type="ECO:0000256" key="2">
    <source>
        <dbReference type="ARBA" id="ARBA00004251"/>
    </source>
</evidence>
<evidence type="ECO:0000256" key="19">
    <source>
        <dbReference type="ARBA" id="ARBA00058746"/>
    </source>
</evidence>
<dbReference type="GO" id="GO:0000139">
    <property type="term" value="C:Golgi membrane"/>
    <property type="evidence" value="ECO:0007669"/>
    <property type="project" value="UniProtKB-SubCell"/>
</dbReference>
<evidence type="ECO:0000256" key="13">
    <source>
        <dbReference type="ARBA" id="ARBA00023034"/>
    </source>
</evidence>
<keyword evidence="4" id="KW-1003">Cell membrane</keyword>
<dbReference type="InterPro" id="IPR007110">
    <property type="entry name" value="Ig-like_dom"/>
</dbReference>
<evidence type="ECO:0000256" key="32">
    <source>
        <dbReference type="SAM" id="MobiDB-lite"/>
    </source>
</evidence>
<evidence type="ECO:0000256" key="18">
    <source>
        <dbReference type="ARBA" id="ARBA00023319"/>
    </source>
</evidence>
<keyword evidence="15 31" id="KW-1015">Disulfide bond</keyword>
<evidence type="ECO:0000256" key="28">
    <source>
        <dbReference type="ARBA" id="ARBA00081747"/>
    </source>
</evidence>
<dbReference type="PRINTS" id="PR01960">
    <property type="entry name" value="TNFACTORR7"/>
</dbReference>
<dbReference type="EMBL" id="RWIC01000037">
    <property type="protein sequence ID" value="TKC52196.1"/>
    <property type="molecule type" value="Genomic_DNA"/>
</dbReference>